<dbReference type="CDD" id="cd08071">
    <property type="entry name" value="MPN_DUF2466"/>
    <property type="match status" value="1"/>
</dbReference>
<dbReference type="Pfam" id="PF20582">
    <property type="entry name" value="UPF0758_N"/>
    <property type="match status" value="1"/>
</dbReference>
<evidence type="ECO:0000313" key="26">
    <source>
        <dbReference type="Proteomes" id="UP000029844"/>
    </source>
</evidence>
<dbReference type="AlphaFoldDB" id="A0A099VY60"/>
<dbReference type="PROSITE" id="PS50249">
    <property type="entry name" value="MPN"/>
    <property type="match status" value="1"/>
</dbReference>
<keyword evidence="3" id="KW-0479">Metal-binding</keyword>
<dbReference type="GO" id="GO:0006508">
    <property type="term" value="P:proteolysis"/>
    <property type="evidence" value="ECO:0007669"/>
    <property type="project" value="UniProtKB-KW"/>
</dbReference>
<dbReference type="EMBL" id="JAAROL010000001">
    <property type="protein sequence ID" value="MBC1331463.1"/>
    <property type="molecule type" value="Genomic_DNA"/>
</dbReference>
<evidence type="ECO:0000313" key="40">
    <source>
        <dbReference type="Proteomes" id="UP000565628"/>
    </source>
</evidence>
<dbReference type="EMBL" id="JAARZT010000010">
    <property type="protein sequence ID" value="MBC2292879.1"/>
    <property type="molecule type" value="Genomic_DNA"/>
</dbReference>
<dbReference type="Proteomes" id="UP000029844">
    <property type="component" value="Unassembled WGS sequence"/>
</dbReference>
<proteinExistence type="inferred from homology"/>
<evidence type="ECO:0000313" key="10">
    <source>
        <dbReference type="EMBL" id="MBC1316227.1"/>
    </source>
</evidence>
<dbReference type="EMBL" id="JAARYH010000002">
    <property type="protein sequence ID" value="MBC2165794.1"/>
    <property type="molecule type" value="Genomic_DNA"/>
</dbReference>
<name>A0A099VY60_9LIST</name>
<dbReference type="PROSITE" id="PS01302">
    <property type="entry name" value="UPF0758"/>
    <property type="match status" value="1"/>
</dbReference>
<sequence>MFMKEMSYTERPRERLQQKGVSSLSNIELLAIILETGSKTESVVDLANKVITQFLELSEMRNVTLQELTQINGIGIAKAAKVLAAIEFSKRIGQQKVVECPVIRGPQDGANLVMKEMRYLSQEHFHCVFLSTRNKLLHRETIFIGSLNSSVVHPREIFKQAMRYSAASIMCFHNHPSGDASPSHQDVAVTKRLKKVGELIGIPLIDHIIIGNNTFTSLKQEGYF</sequence>
<evidence type="ECO:0000313" key="21">
    <source>
        <dbReference type="EMBL" id="MBC2243531.1"/>
    </source>
</evidence>
<evidence type="ECO:0000313" key="19">
    <source>
        <dbReference type="EMBL" id="MBC2165794.1"/>
    </source>
</evidence>
<dbReference type="Proteomes" id="UP000550367">
    <property type="component" value="Unassembled WGS sequence"/>
</dbReference>
<evidence type="ECO:0000313" key="14">
    <source>
        <dbReference type="EMBL" id="MBC1566729.1"/>
    </source>
</evidence>
<dbReference type="SUPFAM" id="SSF102712">
    <property type="entry name" value="JAB1/MPN domain"/>
    <property type="match status" value="1"/>
</dbReference>
<protein>
    <submittedName>
        <fullName evidence="10">DNA repair protein RadC</fullName>
    </submittedName>
</protein>
<dbReference type="EMBL" id="JNFA01000029">
    <property type="protein sequence ID" value="KGL38459.1"/>
    <property type="molecule type" value="Genomic_DNA"/>
</dbReference>
<evidence type="ECO:0000313" key="37">
    <source>
        <dbReference type="Proteomes" id="UP000546806"/>
    </source>
</evidence>
<evidence type="ECO:0000313" key="16">
    <source>
        <dbReference type="EMBL" id="MBC1796571.1"/>
    </source>
</evidence>
<dbReference type="EMBL" id="JAARVG010000009">
    <property type="protein sequence ID" value="MBC1793847.1"/>
    <property type="molecule type" value="Genomic_DNA"/>
</dbReference>
<dbReference type="RefSeq" id="WP_036087842.1">
    <property type="nucleotide sequence ID" value="NZ_CBCSHQ010000007.1"/>
</dbReference>
<dbReference type="EMBL" id="JAASTX010000008">
    <property type="protein sequence ID" value="MBC1491749.1"/>
    <property type="molecule type" value="Genomic_DNA"/>
</dbReference>
<evidence type="ECO:0000313" key="42">
    <source>
        <dbReference type="Proteomes" id="UP000586951"/>
    </source>
</evidence>
<dbReference type="Proteomes" id="UP000519573">
    <property type="component" value="Unassembled WGS sequence"/>
</dbReference>
<keyword evidence="26" id="KW-1185">Reference proteome</keyword>
<evidence type="ECO:0000313" key="30">
    <source>
        <dbReference type="Proteomes" id="UP000533953"/>
    </source>
</evidence>
<dbReference type="Gene3D" id="3.40.140.10">
    <property type="entry name" value="Cytidine Deaminase, domain 2"/>
    <property type="match status" value="1"/>
</dbReference>
<dbReference type="Proteomes" id="UP000533953">
    <property type="component" value="Unassembled WGS sequence"/>
</dbReference>
<dbReference type="Proteomes" id="UP000586951">
    <property type="component" value="Unassembled WGS sequence"/>
</dbReference>
<evidence type="ECO:0000313" key="38">
    <source>
        <dbReference type="Proteomes" id="UP000548082"/>
    </source>
</evidence>
<dbReference type="Pfam" id="PF04002">
    <property type="entry name" value="RadC"/>
    <property type="match status" value="1"/>
</dbReference>
<dbReference type="Proteomes" id="UP000585696">
    <property type="component" value="Unassembled WGS sequence"/>
</dbReference>
<dbReference type="InterPro" id="IPR001405">
    <property type="entry name" value="UPF0758"/>
</dbReference>
<evidence type="ECO:0000256" key="1">
    <source>
        <dbReference type="ARBA" id="ARBA00010243"/>
    </source>
</evidence>
<dbReference type="GO" id="GO:0046872">
    <property type="term" value="F:metal ion binding"/>
    <property type="evidence" value="ECO:0007669"/>
    <property type="project" value="UniProtKB-KW"/>
</dbReference>
<evidence type="ECO:0000313" key="11">
    <source>
        <dbReference type="EMBL" id="MBC1331463.1"/>
    </source>
</evidence>
<evidence type="ECO:0000259" key="8">
    <source>
        <dbReference type="PROSITE" id="PS50249"/>
    </source>
</evidence>
<dbReference type="EMBL" id="JAARYD010000005">
    <property type="protein sequence ID" value="MBC2177359.1"/>
    <property type="molecule type" value="Genomic_DNA"/>
</dbReference>
<evidence type="ECO:0000256" key="5">
    <source>
        <dbReference type="ARBA" id="ARBA00022833"/>
    </source>
</evidence>
<dbReference type="Proteomes" id="UP000539064">
    <property type="component" value="Unassembled WGS sequence"/>
</dbReference>
<evidence type="ECO:0000256" key="4">
    <source>
        <dbReference type="ARBA" id="ARBA00022801"/>
    </source>
</evidence>
<dbReference type="PANTHER" id="PTHR30471:SF3">
    <property type="entry name" value="UPF0758 PROTEIN YEES-RELATED"/>
    <property type="match status" value="1"/>
</dbReference>
<dbReference type="EMBL" id="JAARYY010000003">
    <property type="protein sequence ID" value="MBC2243531.1"/>
    <property type="molecule type" value="Genomic_DNA"/>
</dbReference>
<dbReference type="EMBL" id="JAARWW010000006">
    <property type="protein sequence ID" value="MBC2004795.1"/>
    <property type="molecule type" value="Genomic_DNA"/>
</dbReference>
<dbReference type="InterPro" id="IPR020891">
    <property type="entry name" value="UPF0758_CS"/>
</dbReference>
<dbReference type="EMBL" id="JAARRW010000006">
    <property type="protein sequence ID" value="MBC1563071.1"/>
    <property type="molecule type" value="Genomic_DNA"/>
</dbReference>
<dbReference type="GeneID" id="58718634"/>
<evidence type="ECO:0000313" key="29">
    <source>
        <dbReference type="Proteomes" id="UP000532866"/>
    </source>
</evidence>
<dbReference type="EMBL" id="JAARZS010000005">
    <property type="protein sequence ID" value="MBC2283241.1"/>
    <property type="molecule type" value="Genomic_DNA"/>
</dbReference>
<evidence type="ECO:0000313" key="27">
    <source>
        <dbReference type="Proteomes" id="UP000519573"/>
    </source>
</evidence>
<dbReference type="Proteomes" id="UP000546806">
    <property type="component" value="Unassembled WGS sequence"/>
</dbReference>
<evidence type="ECO:0000313" key="23">
    <source>
        <dbReference type="EMBL" id="MBC2292879.1"/>
    </source>
</evidence>
<dbReference type="EMBL" id="JAARRU010000005">
    <property type="protein sequence ID" value="MBC1566729.1"/>
    <property type="molecule type" value="Genomic_DNA"/>
</dbReference>
<evidence type="ECO:0000256" key="3">
    <source>
        <dbReference type="ARBA" id="ARBA00022723"/>
    </source>
</evidence>
<dbReference type="eggNOG" id="COG2003">
    <property type="taxonomic scope" value="Bacteria"/>
</dbReference>
<dbReference type="NCBIfam" id="NF000642">
    <property type="entry name" value="PRK00024.1"/>
    <property type="match status" value="1"/>
</dbReference>
<dbReference type="Proteomes" id="UP000546244">
    <property type="component" value="Unassembled WGS sequence"/>
</dbReference>
<dbReference type="PANTHER" id="PTHR30471">
    <property type="entry name" value="DNA REPAIR PROTEIN RADC"/>
    <property type="match status" value="1"/>
</dbReference>
<evidence type="ECO:0000313" key="20">
    <source>
        <dbReference type="EMBL" id="MBC2177359.1"/>
    </source>
</evidence>
<evidence type="ECO:0000313" key="31">
    <source>
        <dbReference type="Proteomes" id="UP000539064"/>
    </source>
</evidence>
<dbReference type="Proteomes" id="UP000543005">
    <property type="component" value="Unassembled WGS sequence"/>
</dbReference>
<evidence type="ECO:0000313" key="17">
    <source>
        <dbReference type="EMBL" id="MBC2004795.1"/>
    </source>
</evidence>
<evidence type="ECO:0000313" key="36">
    <source>
        <dbReference type="Proteomes" id="UP000546244"/>
    </source>
</evidence>
<dbReference type="EMBL" id="JAARVD010000003">
    <property type="protein sequence ID" value="MBC1796571.1"/>
    <property type="molecule type" value="Genomic_DNA"/>
</dbReference>
<reference evidence="9 26" key="1">
    <citation type="submission" date="2014-05" db="EMBL/GenBank/DDBJ databases">
        <title>Novel Listeriaceae from food processing environments.</title>
        <authorList>
            <person name="den Bakker H.C."/>
        </authorList>
    </citation>
    <scope>NUCLEOTIDE SEQUENCE [LARGE SCALE GENOMIC DNA]</scope>
    <source>
        <strain evidence="9 26">FSL A5-0281</strain>
    </source>
</reference>
<dbReference type="EMBL" id="JAARMV010000002">
    <property type="protein sequence ID" value="MBC2371950.1"/>
    <property type="molecule type" value="Genomic_DNA"/>
</dbReference>
<evidence type="ECO:0000313" key="32">
    <source>
        <dbReference type="Proteomes" id="UP000541735"/>
    </source>
</evidence>
<evidence type="ECO:0000313" key="39">
    <source>
        <dbReference type="Proteomes" id="UP000550367"/>
    </source>
</evidence>
<evidence type="ECO:0000313" key="25">
    <source>
        <dbReference type="EMBL" id="MBC2371950.1"/>
    </source>
</evidence>
<evidence type="ECO:0000313" key="28">
    <source>
        <dbReference type="Proteomes" id="UP000529446"/>
    </source>
</evidence>
<accession>A0A099VY60</accession>
<comment type="caution">
    <text evidence="9">The sequence shown here is derived from an EMBL/GenBank/DDBJ whole genome shotgun (WGS) entry which is preliminary data.</text>
</comment>
<reference evidence="27 28" key="2">
    <citation type="submission" date="2020-03" db="EMBL/GenBank/DDBJ databases">
        <title>Soil Listeria distribution.</title>
        <authorList>
            <person name="Liao J."/>
            <person name="Wiedmann M."/>
        </authorList>
    </citation>
    <scope>NUCLEOTIDE SEQUENCE [LARGE SCALE GENOMIC DNA]</scope>
    <source>
        <strain evidence="24 40">FSL L7-0039</strain>
        <strain evidence="23 34">FSL L7-0051</strain>
        <strain evidence="22 41">FSL L7-0054</strain>
        <strain evidence="21 39">FSL L7-0153</strain>
        <strain evidence="19 27">FSL L7-0245</strain>
        <strain evidence="20 32">FSL L7-0259</strain>
        <strain evidence="18 28">FSL L7-0360</strain>
        <strain evidence="17 37">FSL L7-0435</strain>
        <strain evidence="15 31">FSL L7-0978</strain>
        <strain evidence="16 38">FSL L7-0990</strain>
        <strain evidence="13 33">FSL L7-1387</strain>
        <strain evidence="14 42">FSL L7-1427</strain>
        <strain evidence="12 30">FSL L7-1547</strain>
        <strain evidence="10 35">FSL L7-1816</strain>
        <strain evidence="11 29">FSL L7-1833</strain>
        <strain evidence="25 36">FSL L7-1850</strain>
    </source>
</reference>
<dbReference type="STRING" id="1552123.EP57_14930"/>
<feature type="domain" description="MPN" evidence="8">
    <location>
        <begin position="102"/>
        <end position="224"/>
    </location>
</feature>
<dbReference type="GO" id="GO:0008237">
    <property type="term" value="F:metallopeptidase activity"/>
    <property type="evidence" value="ECO:0007669"/>
    <property type="project" value="UniProtKB-KW"/>
</dbReference>
<dbReference type="InterPro" id="IPR010994">
    <property type="entry name" value="RuvA_2-like"/>
</dbReference>
<dbReference type="SUPFAM" id="SSF47781">
    <property type="entry name" value="RuvA domain 2-like"/>
    <property type="match status" value="1"/>
</dbReference>
<dbReference type="InterPro" id="IPR046778">
    <property type="entry name" value="UPF0758_N"/>
</dbReference>
<dbReference type="Proteomes" id="UP000548082">
    <property type="component" value="Unassembled WGS sequence"/>
</dbReference>
<evidence type="ECO:0000313" key="9">
    <source>
        <dbReference type="EMBL" id="KGL38459.1"/>
    </source>
</evidence>
<dbReference type="Proteomes" id="UP000541955">
    <property type="component" value="Unassembled WGS sequence"/>
</dbReference>
<evidence type="ECO:0000313" key="22">
    <source>
        <dbReference type="EMBL" id="MBC2283241.1"/>
    </source>
</evidence>
<evidence type="ECO:0000256" key="6">
    <source>
        <dbReference type="ARBA" id="ARBA00023049"/>
    </source>
</evidence>
<evidence type="ECO:0000313" key="13">
    <source>
        <dbReference type="EMBL" id="MBC1563071.1"/>
    </source>
</evidence>
<evidence type="ECO:0000313" key="12">
    <source>
        <dbReference type="EMBL" id="MBC1491749.1"/>
    </source>
</evidence>
<keyword evidence="4" id="KW-0378">Hydrolase</keyword>
<dbReference type="EMBL" id="JAAROV010000001">
    <property type="protein sequence ID" value="MBC1316227.1"/>
    <property type="molecule type" value="Genomic_DNA"/>
</dbReference>
<comment type="similarity">
    <text evidence="1 7">Belongs to the UPF0758 family.</text>
</comment>
<dbReference type="NCBIfam" id="TIGR00608">
    <property type="entry name" value="radc"/>
    <property type="match status" value="1"/>
</dbReference>
<dbReference type="InterPro" id="IPR037518">
    <property type="entry name" value="MPN"/>
</dbReference>
<evidence type="ECO:0000313" key="24">
    <source>
        <dbReference type="EMBL" id="MBC2310135.1"/>
    </source>
</evidence>
<evidence type="ECO:0000256" key="2">
    <source>
        <dbReference type="ARBA" id="ARBA00022670"/>
    </source>
</evidence>
<evidence type="ECO:0000313" key="18">
    <source>
        <dbReference type="EMBL" id="MBC2116567.1"/>
    </source>
</evidence>
<dbReference type="Proteomes" id="UP000529446">
    <property type="component" value="Unassembled WGS sequence"/>
</dbReference>
<dbReference type="InterPro" id="IPR025657">
    <property type="entry name" value="RadC_JAB"/>
</dbReference>
<dbReference type="Proteomes" id="UP000565628">
    <property type="component" value="Unassembled WGS sequence"/>
</dbReference>
<dbReference type="OrthoDB" id="9804482at2"/>
<evidence type="ECO:0000313" key="35">
    <source>
        <dbReference type="Proteomes" id="UP000543379"/>
    </source>
</evidence>
<gene>
    <name evidence="10" type="primary">radC</name>
    <name evidence="9" type="ORF">EP57_14930</name>
    <name evidence="11" type="ORF">HB759_05800</name>
    <name evidence="10" type="ORF">HB811_05510</name>
    <name evidence="13" type="ORF">HB902_13390</name>
    <name evidence="14" type="ORF">HB907_15085</name>
    <name evidence="25" type="ORF">HBP98_08070</name>
    <name evidence="15" type="ORF">HCA52_10495</name>
    <name evidence="16" type="ORF">HCA55_07525</name>
    <name evidence="17" type="ORF">HCA78_13505</name>
    <name evidence="18" type="ORF">HCB06_08105</name>
    <name evidence="21" type="ORF">HCB25_05575</name>
    <name evidence="19" type="ORF">HCB26_04365</name>
    <name evidence="20" type="ORF">HCB27_12070</name>
    <name evidence="22" type="ORF">HCB69_02460</name>
    <name evidence="23" type="ORF">HCC36_06495</name>
    <name evidence="12" type="ORF">HCI99_07900</name>
    <name evidence="24" type="ORF">HCJ81_04505</name>
</gene>
<keyword evidence="2" id="KW-0645">Protease</keyword>
<evidence type="ECO:0000313" key="34">
    <source>
        <dbReference type="Proteomes" id="UP000543005"/>
    </source>
</evidence>
<keyword evidence="6" id="KW-0482">Metalloprotease</keyword>
<keyword evidence="5" id="KW-0862">Zinc</keyword>
<dbReference type="Proteomes" id="UP000532866">
    <property type="component" value="Unassembled WGS sequence"/>
</dbReference>
<organism evidence="9 26">
    <name type="scientific">Listeria booriae</name>
    <dbReference type="NCBI Taxonomy" id="1552123"/>
    <lineage>
        <taxon>Bacteria</taxon>
        <taxon>Bacillati</taxon>
        <taxon>Bacillota</taxon>
        <taxon>Bacilli</taxon>
        <taxon>Bacillales</taxon>
        <taxon>Listeriaceae</taxon>
        <taxon>Listeria</taxon>
    </lineage>
</organism>
<dbReference type="Proteomes" id="UP000543379">
    <property type="component" value="Unassembled WGS sequence"/>
</dbReference>
<evidence type="ECO:0000313" key="41">
    <source>
        <dbReference type="Proteomes" id="UP000585696"/>
    </source>
</evidence>
<evidence type="ECO:0000313" key="33">
    <source>
        <dbReference type="Proteomes" id="UP000541955"/>
    </source>
</evidence>
<dbReference type="Proteomes" id="UP000541735">
    <property type="component" value="Unassembled WGS sequence"/>
</dbReference>
<dbReference type="EMBL" id="JAASWV010000004">
    <property type="protein sequence ID" value="MBC2310135.1"/>
    <property type="molecule type" value="Genomic_DNA"/>
</dbReference>
<evidence type="ECO:0000313" key="15">
    <source>
        <dbReference type="EMBL" id="MBC1793847.1"/>
    </source>
</evidence>
<dbReference type="EMBL" id="JAARXI010000004">
    <property type="protein sequence ID" value="MBC2116567.1"/>
    <property type="molecule type" value="Genomic_DNA"/>
</dbReference>
<evidence type="ECO:0000256" key="7">
    <source>
        <dbReference type="RuleBase" id="RU003797"/>
    </source>
</evidence>